<accession>A0A8S5LF35</accession>
<reference evidence="1" key="1">
    <citation type="journal article" date="2021" name="Proc. Natl. Acad. Sci. U.S.A.">
        <title>A Catalog of Tens of Thousands of Viruses from Human Metagenomes Reveals Hidden Associations with Chronic Diseases.</title>
        <authorList>
            <person name="Tisza M.J."/>
            <person name="Buck C.B."/>
        </authorList>
    </citation>
    <scope>NUCLEOTIDE SEQUENCE</scope>
    <source>
        <strain evidence="1">Ct3CA7</strain>
    </source>
</reference>
<evidence type="ECO:0000313" key="1">
    <source>
        <dbReference type="EMBL" id="DAD68550.1"/>
    </source>
</evidence>
<evidence type="ECO:0008006" key="2">
    <source>
        <dbReference type="Google" id="ProtNLM"/>
    </source>
</evidence>
<proteinExistence type="predicted"/>
<dbReference type="EMBL" id="BK014704">
    <property type="protein sequence ID" value="DAD68550.1"/>
    <property type="molecule type" value="Genomic_DNA"/>
</dbReference>
<organism evidence="1">
    <name type="scientific">Siphoviridae sp. ct3CA7</name>
    <dbReference type="NCBI Taxonomy" id="2823561"/>
    <lineage>
        <taxon>Viruses</taxon>
        <taxon>Duplodnaviria</taxon>
        <taxon>Heunggongvirae</taxon>
        <taxon>Uroviricota</taxon>
        <taxon>Caudoviricetes</taxon>
    </lineage>
</organism>
<sequence>MATEKNASPVENEALGIETVDVTVNVTVRGVGGKVENKDVTLKDIPVNLLDANFEVSEYFDEGKNVKAFIALIGEQNRAILKANGVTIRDFNKFMEAWKEAAGLGED</sequence>
<name>A0A8S5LF35_9CAUD</name>
<protein>
    <recommendedName>
        <fullName evidence="2">Tail assembly chaperone</fullName>
    </recommendedName>
</protein>